<dbReference type="InterPro" id="IPR006474">
    <property type="entry name" value="Helicase_Cas3_CRISPR-ass_core"/>
</dbReference>
<evidence type="ECO:0000256" key="8">
    <source>
        <dbReference type="ARBA" id="ARBA00022840"/>
    </source>
</evidence>
<dbReference type="InterPro" id="IPR054712">
    <property type="entry name" value="Cas3-like_dom"/>
</dbReference>
<keyword evidence="5" id="KW-0547">Nucleotide-binding</keyword>
<dbReference type="SMART" id="SM00490">
    <property type="entry name" value="HELICc"/>
    <property type="match status" value="1"/>
</dbReference>
<evidence type="ECO:0000256" key="6">
    <source>
        <dbReference type="ARBA" id="ARBA00022801"/>
    </source>
</evidence>
<organism evidence="12 13">
    <name type="scientific">Lactobacillus bombicola</name>
    <dbReference type="NCBI Taxonomy" id="1505723"/>
    <lineage>
        <taxon>Bacteria</taxon>
        <taxon>Bacillati</taxon>
        <taxon>Bacillota</taxon>
        <taxon>Bacilli</taxon>
        <taxon>Lactobacillales</taxon>
        <taxon>Lactobacillaceae</taxon>
        <taxon>Lactobacillus</taxon>
    </lineage>
</organism>
<dbReference type="NCBIfam" id="TIGR01587">
    <property type="entry name" value="cas3_core"/>
    <property type="match status" value="1"/>
</dbReference>
<comment type="similarity">
    <text evidence="2">In the central section; belongs to the CRISPR-associated helicase Cas3 family.</text>
</comment>
<keyword evidence="6" id="KW-0378">Hydrolase</keyword>
<dbReference type="InterPro" id="IPR014001">
    <property type="entry name" value="Helicase_ATP-bd"/>
</dbReference>
<dbReference type="GO" id="GO:0003723">
    <property type="term" value="F:RNA binding"/>
    <property type="evidence" value="ECO:0007669"/>
    <property type="project" value="TreeGrafter"/>
</dbReference>
<dbReference type="GO" id="GO:0005524">
    <property type="term" value="F:ATP binding"/>
    <property type="evidence" value="ECO:0007669"/>
    <property type="project" value="UniProtKB-KW"/>
</dbReference>
<gene>
    <name evidence="12" type="ORF">SAMN04487792_1584</name>
</gene>
<evidence type="ECO:0000256" key="9">
    <source>
        <dbReference type="ARBA" id="ARBA00023118"/>
    </source>
</evidence>
<evidence type="ECO:0000259" key="10">
    <source>
        <dbReference type="PROSITE" id="PS51192"/>
    </source>
</evidence>
<dbReference type="CDD" id="cd09641">
    <property type="entry name" value="Cas3''_I"/>
    <property type="match status" value="1"/>
</dbReference>
<dbReference type="AlphaFoldDB" id="A0A1I1TRN3"/>
<feature type="domain" description="Helicase ATP-binding" evidence="10">
    <location>
        <begin position="300"/>
        <end position="502"/>
    </location>
</feature>
<dbReference type="Pfam" id="PF18019">
    <property type="entry name" value="Cas3_HD"/>
    <property type="match status" value="1"/>
</dbReference>
<feature type="domain" description="HD Cas3-type" evidence="11">
    <location>
        <begin position="20"/>
        <end position="225"/>
    </location>
</feature>
<evidence type="ECO:0000256" key="4">
    <source>
        <dbReference type="ARBA" id="ARBA00022723"/>
    </source>
</evidence>
<dbReference type="GO" id="GO:0046872">
    <property type="term" value="F:metal ion binding"/>
    <property type="evidence" value="ECO:0007669"/>
    <property type="project" value="UniProtKB-KW"/>
</dbReference>
<evidence type="ECO:0000313" key="12">
    <source>
        <dbReference type="EMBL" id="SFD61376.1"/>
    </source>
</evidence>
<sequence length="912" mass="103507">MKKLSKLCLSLWGKKKVENGQPLWLPLVAHLTDTQKVINFLYNQWLSQGQQEFLTQNLTDEEIHKLIKFLGFTHDIGKATPAFQTKESYDRAQTLDNDLIENLVRSGFSKLDQLELASRNLSPHNRAGEALLLEFQVPDTVAALIGGHHGKPETGSPSDDLTTNTSNYYQSDQDETLKQPWKQVQRELFDYALVRSGYSDVSEIPTITQPEAVILEGLLITADWLASSEYTRNGKELFPLISLEQSWADLDMEQRFTKAMHNWLLNGTWQPQKINKMTDPYQERWGFNARPVQKVATKAIGETIDPEMIIVEAPMGLGKTELALVAAEQLAYLCKEDGVFIGLPTQATSNAMFNRVDQWIEKLAEKQKENFPIKLMHSKAQFNKAYRQLPDAENVDTSGAVTINSWFSGKKSILTKFTVGTIDNLLSMALKQRHLFLKHLGFSGKVVIIDEVHAYDTYMSQYLLKAITWLGAYHVPLVILSATLPHEKRQKLIKAYLGGKYGTKYKRNFKGPADWEKTQAYPLLSILDNGQLKQFSDFSGQSDQKQQKLQVTRLNLADEELIDHVLDKINGGGVAGIIVNTVKRAQALAKVLEQKGTKYFVLHSAFLAAERGKQEERLQQAIGKNAVRPKKLVVIGTQVLEQSLDIDFDVLYTDIAPMDLLLQRAGRLHRHNIKRPKLLATPQLFVMGINCLGDYGKANQSIYHQYLLLKTDYFLKNQITLPNDISNLVQKVYDTETDAEINGIQTYKADFDNYNETKENSARDFQIGRPMKKSIHAWLDRKQGNVDKDEQKASATVRDIQETIEVVLIKHTSQGDFLLDGRKLDAVPDYEIAEQVIRLPAALTTYPKETEQIINELENRTKPYHDNWNNSVWLNGALVLLLDDKLSAKVGKWNIQYSKKLGLSYTKGDDHE</sequence>
<dbReference type="SMART" id="SM00487">
    <property type="entry name" value="DEXDc"/>
    <property type="match status" value="1"/>
</dbReference>
<dbReference type="InterPro" id="IPR006483">
    <property type="entry name" value="CRISPR-assoc_Cas3_HD"/>
</dbReference>
<dbReference type="PANTHER" id="PTHR47963">
    <property type="entry name" value="DEAD-BOX ATP-DEPENDENT RNA HELICASE 47, MITOCHONDRIAL"/>
    <property type="match status" value="1"/>
</dbReference>
<dbReference type="Pfam" id="PF22590">
    <property type="entry name" value="Cas3-like_C_2"/>
    <property type="match status" value="1"/>
</dbReference>
<dbReference type="InterPro" id="IPR041372">
    <property type="entry name" value="Cas3_C"/>
</dbReference>
<dbReference type="GO" id="GO:0051607">
    <property type="term" value="P:defense response to virus"/>
    <property type="evidence" value="ECO:0007669"/>
    <property type="project" value="UniProtKB-KW"/>
</dbReference>
<dbReference type="EMBL" id="FOMN01000012">
    <property type="protein sequence ID" value="SFD61376.1"/>
    <property type="molecule type" value="Genomic_DNA"/>
</dbReference>
<dbReference type="PROSITE" id="PS51643">
    <property type="entry name" value="HD_CAS3"/>
    <property type="match status" value="1"/>
</dbReference>
<dbReference type="GO" id="GO:0004519">
    <property type="term" value="F:endonuclease activity"/>
    <property type="evidence" value="ECO:0007669"/>
    <property type="project" value="UniProtKB-KW"/>
</dbReference>
<keyword evidence="3" id="KW-0540">Nuclease</keyword>
<dbReference type="InterPro" id="IPR001650">
    <property type="entry name" value="Helicase_C-like"/>
</dbReference>
<keyword evidence="7 12" id="KW-0347">Helicase</keyword>
<dbReference type="SUPFAM" id="SSF52540">
    <property type="entry name" value="P-loop containing nucleoside triphosphate hydrolases"/>
    <property type="match status" value="1"/>
</dbReference>
<proteinExistence type="inferred from homology"/>
<evidence type="ECO:0000256" key="3">
    <source>
        <dbReference type="ARBA" id="ARBA00022722"/>
    </source>
</evidence>
<accession>A0A1I1TRN3</accession>
<dbReference type="GO" id="GO:0003724">
    <property type="term" value="F:RNA helicase activity"/>
    <property type="evidence" value="ECO:0007669"/>
    <property type="project" value="TreeGrafter"/>
</dbReference>
<dbReference type="CDD" id="cd17930">
    <property type="entry name" value="DEXHc_cas3"/>
    <property type="match status" value="1"/>
</dbReference>
<dbReference type="NCBIfam" id="TIGR01596">
    <property type="entry name" value="cas3_HD"/>
    <property type="match status" value="1"/>
</dbReference>
<protein>
    <submittedName>
        <fullName evidence="12">CRISPR-associated endonuclease/helicase Cas3</fullName>
    </submittedName>
</protein>
<keyword evidence="12" id="KW-0255">Endonuclease</keyword>
<keyword evidence="9" id="KW-0051">Antiviral defense</keyword>
<comment type="similarity">
    <text evidence="1">In the N-terminal section; belongs to the CRISPR-associated nuclease Cas3-HD family.</text>
</comment>
<dbReference type="Proteomes" id="UP000199599">
    <property type="component" value="Unassembled WGS sequence"/>
</dbReference>
<dbReference type="Pfam" id="PF18395">
    <property type="entry name" value="Cas3_C"/>
    <property type="match status" value="1"/>
</dbReference>
<dbReference type="InterPro" id="IPR011545">
    <property type="entry name" value="DEAD/DEAH_box_helicase_dom"/>
</dbReference>
<keyword evidence="8" id="KW-0067">ATP-binding</keyword>
<keyword evidence="4" id="KW-0479">Metal-binding</keyword>
<dbReference type="Gene3D" id="1.10.3210.30">
    <property type="match status" value="1"/>
</dbReference>
<dbReference type="InterPro" id="IPR050547">
    <property type="entry name" value="DEAD_box_RNA_helicases"/>
</dbReference>
<dbReference type="InterPro" id="IPR038257">
    <property type="entry name" value="CRISPR-assoc_Cas3_HD_sf"/>
</dbReference>
<dbReference type="STRING" id="1505723.SAMN04487792_1584"/>
<dbReference type="InterPro" id="IPR027417">
    <property type="entry name" value="P-loop_NTPase"/>
</dbReference>
<dbReference type="Gene3D" id="3.40.50.300">
    <property type="entry name" value="P-loop containing nucleotide triphosphate hydrolases"/>
    <property type="match status" value="2"/>
</dbReference>
<evidence type="ECO:0000259" key="11">
    <source>
        <dbReference type="PROSITE" id="PS51643"/>
    </source>
</evidence>
<evidence type="ECO:0000313" key="13">
    <source>
        <dbReference type="Proteomes" id="UP000199599"/>
    </source>
</evidence>
<dbReference type="PROSITE" id="PS51192">
    <property type="entry name" value="HELICASE_ATP_BIND_1"/>
    <property type="match status" value="1"/>
</dbReference>
<evidence type="ECO:0000256" key="7">
    <source>
        <dbReference type="ARBA" id="ARBA00022806"/>
    </source>
</evidence>
<dbReference type="Pfam" id="PF00270">
    <property type="entry name" value="DEAD"/>
    <property type="match status" value="1"/>
</dbReference>
<dbReference type="RefSeq" id="WP_090094082.1">
    <property type="nucleotide sequence ID" value="NZ_CBCRVU010000004.1"/>
</dbReference>
<name>A0A1I1TRN3_9LACO</name>
<evidence type="ECO:0000256" key="2">
    <source>
        <dbReference type="ARBA" id="ARBA00009046"/>
    </source>
</evidence>
<dbReference type="PANTHER" id="PTHR47963:SF9">
    <property type="entry name" value="CRISPR-ASSOCIATED ENDONUCLEASE_HELICASE CAS3"/>
    <property type="match status" value="1"/>
</dbReference>
<evidence type="ECO:0000256" key="5">
    <source>
        <dbReference type="ARBA" id="ARBA00022741"/>
    </source>
</evidence>
<reference evidence="13" key="1">
    <citation type="submission" date="2016-10" db="EMBL/GenBank/DDBJ databases">
        <authorList>
            <person name="Varghese N."/>
            <person name="Submissions S."/>
        </authorList>
    </citation>
    <scope>NUCLEOTIDE SEQUENCE [LARGE SCALE GENOMIC DNA]</scope>
    <source>
        <strain evidence="13">R-53102</strain>
    </source>
</reference>
<dbReference type="GO" id="GO:0016787">
    <property type="term" value="F:hydrolase activity"/>
    <property type="evidence" value="ECO:0007669"/>
    <property type="project" value="UniProtKB-KW"/>
</dbReference>
<evidence type="ECO:0000256" key="1">
    <source>
        <dbReference type="ARBA" id="ARBA00006847"/>
    </source>
</evidence>